<keyword evidence="1" id="KW-0175">Coiled coil</keyword>
<feature type="coiled-coil region" evidence="1">
    <location>
        <begin position="52"/>
        <end position="86"/>
    </location>
</feature>
<dbReference type="Proteomes" id="UP000606499">
    <property type="component" value="Unassembled WGS sequence"/>
</dbReference>
<proteinExistence type="predicted"/>
<dbReference type="InterPro" id="IPR008840">
    <property type="entry name" value="Sipho_Gp157"/>
</dbReference>
<dbReference type="RefSeq" id="WP_186950465.1">
    <property type="nucleotide sequence ID" value="NZ_JACOPL010000029.1"/>
</dbReference>
<dbReference type="EMBL" id="JACOPL010000029">
    <property type="protein sequence ID" value="MBC5726778.1"/>
    <property type="molecule type" value="Genomic_DNA"/>
</dbReference>
<accession>A0A923RX72</accession>
<dbReference type="AlphaFoldDB" id="A0A923RX72"/>
<comment type="caution">
    <text evidence="2">The sequence shown here is derived from an EMBL/GenBank/DDBJ whole genome shotgun (WGS) entry which is preliminary data.</text>
</comment>
<keyword evidence="3" id="KW-1185">Reference proteome</keyword>
<gene>
    <name evidence="2" type="ORF">H8S45_15115</name>
</gene>
<evidence type="ECO:0000313" key="3">
    <source>
        <dbReference type="Proteomes" id="UP000606499"/>
    </source>
</evidence>
<protein>
    <submittedName>
        <fullName evidence="2">Siphovirus Gp157 family protein</fullName>
    </submittedName>
</protein>
<sequence length="164" mass="17940">MSTNLYELTTQFQAAIDALRVDEETGEVVGFEAVDTLDAAFEDKAEAYAVAIKSLLAQAKAIHDEMDNLKTREAAAKRRAESLKNHLAQSMAAVGKDKIETSRAALSFRKSTAVNILSDVEIPDDLCKVKIDRQPDKSAIKKLLQAGELVPGAELVENRNLQIK</sequence>
<name>A0A923RX72_9FIRM</name>
<organism evidence="2 3">
    <name type="scientific">Agathobaculum faecis</name>
    <dbReference type="NCBI Taxonomy" id="2763013"/>
    <lineage>
        <taxon>Bacteria</taxon>
        <taxon>Bacillati</taxon>
        <taxon>Bacillota</taxon>
        <taxon>Clostridia</taxon>
        <taxon>Eubacteriales</taxon>
        <taxon>Butyricicoccaceae</taxon>
        <taxon>Agathobaculum</taxon>
    </lineage>
</organism>
<evidence type="ECO:0000313" key="2">
    <source>
        <dbReference type="EMBL" id="MBC5726778.1"/>
    </source>
</evidence>
<reference evidence="2" key="1">
    <citation type="submission" date="2020-08" db="EMBL/GenBank/DDBJ databases">
        <title>Genome public.</title>
        <authorList>
            <person name="Liu C."/>
            <person name="Sun Q."/>
        </authorList>
    </citation>
    <scope>NUCLEOTIDE SEQUENCE</scope>
    <source>
        <strain evidence="2">NSJ-28</strain>
    </source>
</reference>
<evidence type="ECO:0000256" key="1">
    <source>
        <dbReference type="SAM" id="Coils"/>
    </source>
</evidence>
<dbReference type="Pfam" id="PF05565">
    <property type="entry name" value="Sipho_Gp157"/>
    <property type="match status" value="1"/>
</dbReference>